<accession>A0A0M2HAE8</accession>
<dbReference type="InterPro" id="IPR045596">
    <property type="entry name" value="DUF6459"/>
</dbReference>
<dbReference type="Proteomes" id="UP000033956">
    <property type="component" value="Unassembled WGS sequence"/>
</dbReference>
<dbReference type="Pfam" id="PF20060">
    <property type="entry name" value="DUF6459"/>
    <property type="match status" value="1"/>
</dbReference>
<organism evidence="1 2">
    <name type="scientific">Microbacterium terrae</name>
    <dbReference type="NCBI Taxonomy" id="69369"/>
    <lineage>
        <taxon>Bacteria</taxon>
        <taxon>Bacillati</taxon>
        <taxon>Actinomycetota</taxon>
        <taxon>Actinomycetes</taxon>
        <taxon>Micrococcales</taxon>
        <taxon>Microbacteriaceae</taxon>
        <taxon>Microbacterium</taxon>
    </lineage>
</organism>
<dbReference type="PATRIC" id="fig|92835.4.peg.878"/>
<reference evidence="1 2" key="1">
    <citation type="submission" date="2015-02" db="EMBL/GenBank/DDBJ databases">
        <title>Draft genome sequences of ten Microbacterium spp. with emphasis on heavy metal contaminated environments.</title>
        <authorList>
            <person name="Corretto E."/>
        </authorList>
    </citation>
    <scope>NUCLEOTIDE SEQUENCE [LARGE SCALE GENOMIC DNA]</scope>
    <source>
        <strain evidence="1 2">DSM 12510</strain>
    </source>
</reference>
<evidence type="ECO:0000313" key="1">
    <source>
        <dbReference type="EMBL" id="KJL43552.1"/>
    </source>
</evidence>
<dbReference type="RefSeq" id="WP_045274826.1">
    <property type="nucleotide sequence ID" value="NZ_BAAAUP010000006.1"/>
</dbReference>
<dbReference type="OrthoDB" id="3266345at2"/>
<sequence length="145" mass="15897">MATLPAGPARVIRARDDEDLTEFFAPQRTSHTALPDHDPFVRNLTRGVLEVLSGAREVDQLARWLTEDPFRKLVTRANLAARARSARGVPARRPVHAIVSVRHQSPADGVVESVVIVRGAARTRAVALRLEGVDGRWRATSLAVL</sequence>
<evidence type="ECO:0000313" key="2">
    <source>
        <dbReference type="Proteomes" id="UP000033956"/>
    </source>
</evidence>
<dbReference type="STRING" id="92835.RS81_00860"/>
<keyword evidence="2" id="KW-1185">Reference proteome</keyword>
<proteinExistence type="predicted"/>
<dbReference type="EMBL" id="JYIZ01000037">
    <property type="protein sequence ID" value="KJL43552.1"/>
    <property type="molecule type" value="Genomic_DNA"/>
</dbReference>
<comment type="caution">
    <text evidence="1">The sequence shown here is derived from an EMBL/GenBank/DDBJ whole genome shotgun (WGS) entry which is preliminary data.</text>
</comment>
<evidence type="ECO:0008006" key="3">
    <source>
        <dbReference type="Google" id="ProtNLM"/>
    </source>
</evidence>
<protein>
    <recommendedName>
        <fullName evidence="3">3-hydroxyacyl-CoA dehydrogenase</fullName>
    </recommendedName>
</protein>
<gene>
    <name evidence="1" type="ORF">RS81_00860</name>
</gene>
<name>A0A0M2HAE8_9MICO</name>
<dbReference type="AlphaFoldDB" id="A0A0M2HAE8"/>